<keyword evidence="2" id="KW-1185">Reference proteome</keyword>
<dbReference type="Proteomes" id="UP000245910">
    <property type="component" value="Chromosome III"/>
</dbReference>
<dbReference type="AlphaFoldDB" id="A0A2L2U269"/>
<reference evidence="2" key="1">
    <citation type="submission" date="2014-10" db="EMBL/GenBank/DDBJ databases">
        <authorList>
            <person name="King R."/>
        </authorList>
    </citation>
    <scope>NUCLEOTIDE SEQUENCE [LARGE SCALE GENOMIC DNA]</scope>
    <source>
        <strain evidence="2">A3/5</strain>
    </source>
</reference>
<sequence>MTSLLTGSAVLVAGENRRGNDNNGFGYSCLKTTGSRMKSLSVSYNREPLFSRFFHNDSNTLVERTLDGARNDEKIVIIISMTRPAYHNLRGCGSNGTSDRLGLCGPGPEASGLCNEVDAEVRRSMTSAQLKGLNCMHLDPSRWAMLCVSDSGGRCNPRTTQLLTGSGLSVQVPKKVESQELENQYRTWFLDRHRRSRVSESNRADSSKHCIIMVEGY</sequence>
<proteinExistence type="predicted"/>
<evidence type="ECO:0000313" key="2">
    <source>
        <dbReference type="Proteomes" id="UP000245910"/>
    </source>
</evidence>
<name>A0A2L2U269_9HYPO</name>
<accession>A0A2L2U269</accession>
<protein>
    <submittedName>
        <fullName evidence="1">Uncharacterized protein</fullName>
    </submittedName>
</protein>
<dbReference type="EMBL" id="LN649231">
    <property type="protein sequence ID" value="CEI68415.1"/>
    <property type="molecule type" value="Genomic_DNA"/>
</dbReference>
<organism evidence="1 2">
    <name type="scientific">Fusarium venenatum</name>
    <dbReference type="NCBI Taxonomy" id="56646"/>
    <lineage>
        <taxon>Eukaryota</taxon>
        <taxon>Fungi</taxon>
        <taxon>Dikarya</taxon>
        <taxon>Ascomycota</taxon>
        <taxon>Pezizomycotina</taxon>
        <taxon>Sordariomycetes</taxon>
        <taxon>Hypocreomycetidae</taxon>
        <taxon>Hypocreales</taxon>
        <taxon>Nectriaceae</taxon>
        <taxon>Fusarium</taxon>
    </lineage>
</organism>
<evidence type="ECO:0000313" key="1">
    <source>
        <dbReference type="EMBL" id="CEI68415.1"/>
    </source>
</evidence>